<evidence type="ECO:0000256" key="4">
    <source>
        <dbReference type="ARBA" id="ARBA00023125"/>
    </source>
</evidence>
<dbReference type="SMART" id="SM00448">
    <property type="entry name" value="REC"/>
    <property type="match status" value="1"/>
</dbReference>
<gene>
    <name evidence="8" type="ORF">MNB_SM-4-1243</name>
</gene>
<evidence type="ECO:0000259" key="7">
    <source>
        <dbReference type="PROSITE" id="PS51755"/>
    </source>
</evidence>
<feature type="domain" description="OmpR/PhoB-type" evidence="7">
    <location>
        <begin position="131"/>
        <end position="227"/>
    </location>
</feature>
<accession>A0A1W1CM29</accession>
<organism evidence="8">
    <name type="scientific">hydrothermal vent metagenome</name>
    <dbReference type="NCBI Taxonomy" id="652676"/>
    <lineage>
        <taxon>unclassified sequences</taxon>
        <taxon>metagenomes</taxon>
        <taxon>ecological metagenomes</taxon>
    </lineage>
</organism>
<dbReference type="SUPFAM" id="SSF52172">
    <property type="entry name" value="CheY-like"/>
    <property type="match status" value="1"/>
</dbReference>
<keyword evidence="1" id="KW-0597">Phosphoprotein</keyword>
<dbReference type="Pfam" id="PF00486">
    <property type="entry name" value="Trans_reg_C"/>
    <property type="match status" value="1"/>
</dbReference>
<keyword evidence="5" id="KW-0804">Transcription</keyword>
<dbReference type="SMART" id="SM00862">
    <property type="entry name" value="Trans_reg_C"/>
    <property type="match status" value="1"/>
</dbReference>
<keyword evidence="3" id="KW-0805">Transcription regulation</keyword>
<dbReference type="InterPro" id="IPR001789">
    <property type="entry name" value="Sig_transdc_resp-reg_receiver"/>
</dbReference>
<evidence type="ECO:0000256" key="5">
    <source>
        <dbReference type="ARBA" id="ARBA00023163"/>
    </source>
</evidence>
<dbReference type="Gene3D" id="1.10.10.10">
    <property type="entry name" value="Winged helix-like DNA-binding domain superfamily/Winged helix DNA-binding domain"/>
    <property type="match status" value="1"/>
</dbReference>
<dbReference type="SUPFAM" id="SSF46894">
    <property type="entry name" value="C-terminal effector domain of the bipartite response regulators"/>
    <property type="match status" value="1"/>
</dbReference>
<dbReference type="PANTHER" id="PTHR48111">
    <property type="entry name" value="REGULATOR OF RPOS"/>
    <property type="match status" value="1"/>
</dbReference>
<dbReference type="GO" id="GO:0005829">
    <property type="term" value="C:cytosol"/>
    <property type="evidence" value="ECO:0007669"/>
    <property type="project" value="TreeGrafter"/>
</dbReference>
<evidence type="ECO:0000256" key="3">
    <source>
        <dbReference type="ARBA" id="ARBA00023015"/>
    </source>
</evidence>
<dbReference type="InterPro" id="IPR011006">
    <property type="entry name" value="CheY-like_superfamily"/>
</dbReference>
<dbReference type="GO" id="GO:0000156">
    <property type="term" value="F:phosphorelay response regulator activity"/>
    <property type="evidence" value="ECO:0007669"/>
    <property type="project" value="TreeGrafter"/>
</dbReference>
<dbReference type="PANTHER" id="PTHR48111:SF1">
    <property type="entry name" value="TWO-COMPONENT RESPONSE REGULATOR ORR33"/>
    <property type="match status" value="1"/>
</dbReference>
<dbReference type="InterPro" id="IPR001867">
    <property type="entry name" value="OmpR/PhoB-type_DNA-bd"/>
</dbReference>
<dbReference type="InterPro" id="IPR016032">
    <property type="entry name" value="Sig_transdc_resp-reg_C-effctor"/>
</dbReference>
<dbReference type="InterPro" id="IPR039420">
    <property type="entry name" value="WalR-like"/>
</dbReference>
<dbReference type="PROSITE" id="PS50110">
    <property type="entry name" value="RESPONSE_REGULATORY"/>
    <property type="match status" value="1"/>
</dbReference>
<protein>
    <submittedName>
        <fullName evidence="8">Two-component response regulator yesN</fullName>
    </submittedName>
</protein>
<keyword evidence="4" id="KW-0238">DNA-binding</keyword>
<name>A0A1W1CM29_9ZZZZ</name>
<dbReference type="Gene3D" id="3.40.50.2300">
    <property type="match status" value="1"/>
</dbReference>
<keyword evidence="2" id="KW-0902">Two-component regulatory system</keyword>
<dbReference type="GO" id="GO:0000976">
    <property type="term" value="F:transcription cis-regulatory region binding"/>
    <property type="evidence" value="ECO:0007669"/>
    <property type="project" value="TreeGrafter"/>
</dbReference>
<dbReference type="GO" id="GO:0032993">
    <property type="term" value="C:protein-DNA complex"/>
    <property type="evidence" value="ECO:0007669"/>
    <property type="project" value="TreeGrafter"/>
</dbReference>
<dbReference type="AlphaFoldDB" id="A0A1W1CM29"/>
<proteinExistence type="predicted"/>
<evidence type="ECO:0000313" key="8">
    <source>
        <dbReference type="EMBL" id="SFV66763.1"/>
    </source>
</evidence>
<dbReference type="Pfam" id="PF00072">
    <property type="entry name" value="Response_reg"/>
    <property type="match status" value="1"/>
</dbReference>
<dbReference type="GO" id="GO:0006355">
    <property type="term" value="P:regulation of DNA-templated transcription"/>
    <property type="evidence" value="ECO:0007669"/>
    <property type="project" value="InterPro"/>
</dbReference>
<dbReference type="EMBL" id="FPHF01000092">
    <property type="protein sequence ID" value="SFV66763.1"/>
    <property type="molecule type" value="Genomic_DNA"/>
</dbReference>
<evidence type="ECO:0000259" key="6">
    <source>
        <dbReference type="PROSITE" id="PS50110"/>
    </source>
</evidence>
<evidence type="ECO:0000256" key="1">
    <source>
        <dbReference type="ARBA" id="ARBA00022553"/>
    </source>
</evidence>
<evidence type="ECO:0000256" key="2">
    <source>
        <dbReference type="ARBA" id="ARBA00023012"/>
    </source>
</evidence>
<sequence>MKRLKLLYAEDEKSTREQHIIYLKSRYDFEIYEADDGMQALNLYKEHRPDIVLTDITMPKMNGLEFIQEIRKISHHTKIIMLTAHSESQKLLQAFDADVVNYLVKPINRQKLRASIDTAIQTLPKEAKKDENFFYLNENTYFHMQNYDYFVDSVLVELSKSETLLLHLLCKHTNRELGSYDIFVYVWNDFDKEFSKDSVRTLVKKLRQKLPPGILKNTYGGFYRLYLKE</sequence>
<reference evidence="8" key="1">
    <citation type="submission" date="2016-10" db="EMBL/GenBank/DDBJ databases">
        <authorList>
            <person name="de Groot N.N."/>
        </authorList>
    </citation>
    <scope>NUCLEOTIDE SEQUENCE</scope>
</reference>
<dbReference type="InterPro" id="IPR036388">
    <property type="entry name" value="WH-like_DNA-bd_sf"/>
</dbReference>
<feature type="domain" description="Response regulatory" evidence="6">
    <location>
        <begin position="5"/>
        <end position="120"/>
    </location>
</feature>
<dbReference type="PROSITE" id="PS51755">
    <property type="entry name" value="OMPR_PHOB"/>
    <property type="match status" value="1"/>
</dbReference>
<dbReference type="CDD" id="cd17536">
    <property type="entry name" value="REC_YesN-like"/>
    <property type="match status" value="1"/>
</dbReference>